<organism evidence="2 3">
    <name type="scientific">Flavobacterium aurantiibacter</name>
    <dbReference type="NCBI Taxonomy" id="2023067"/>
    <lineage>
        <taxon>Bacteria</taxon>
        <taxon>Pseudomonadati</taxon>
        <taxon>Bacteroidota</taxon>
        <taxon>Flavobacteriia</taxon>
        <taxon>Flavobacteriales</taxon>
        <taxon>Flavobacteriaceae</taxon>
        <taxon>Flavobacterium</taxon>
    </lineage>
</organism>
<dbReference type="Proteomes" id="UP000216035">
    <property type="component" value="Unassembled WGS sequence"/>
</dbReference>
<reference evidence="2 3" key="1">
    <citation type="submission" date="2017-07" db="EMBL/GenBank/DDBJ databases">
        <title>Flavobacterium cyanobacteriorum sp. nov., isolated from cyanobacterial aggregates in a eutrophic lake.</title>
        <authorList>
            <person name="Cai H."/>
        </authorList>
    </citation>
    <scope>NUCLEOTIDE SEQUENCE [LARGE SCALE GENOMIC DNA]</scope>
    <source>
        <strain evidence="2 3">TH167</strain>
    </source>
</reference>
<dbReference type="EMBL" id="NOXX01000084">
    <property type="protein sequence ID" value="OYQ50011.1"/>
    <property type="molecule type" value="Genomic_DNA"/>
</dbReference>
<comment type="caution">
    <text evidence="2">The sequence shown here is derived from an EMBL/GenBank/DDBJ whole genome shotgun (WGS) entry which is preliminary data.</text>
</comment>
<keyword evidence="3" id="KW-1185">Reference proteome</keyword>
<accession>A0A256A8M7</accession>
<sequence>MSQKQAFMKSRVNKYQLRKETDAPHLGNFVQWHIEQNKILKRGVAEALQVIPSTFNQYFRQHSLQFTILWRISQALQHNFLMELGEKWLKIPYQTQKEIDLQNQLDQKNTEIDLLKAQLQVFREIHGVK</sequence>
<evidence type="ECO:0000256" key="1">
    <source>
        <dbReference type="SAM" id="Coils"/>
    </source>
</evidence>
<keyword evidence="1" id="KW-0175">Coiled coil</keyword>
<name>A0A256A8M7_9FLAO</name>
<evidence type="ECO:0000313" key="2">
    <source>
        <dbReference type="EMBL" id="OYQ50011.1"/>
    </source>
</evidence>
<proteinExistence type="predicted"/>
<evidence type="ECO:0000313" key="3">
    <source>
        <dbReference type="Proteomes" id="UP000216035"/>
    </source>
</evidence>
<protein>
    <submittedName>
        <fullName evidence="2">Uncharacterized protein</fullName>
    </submittedName>
</protein>
<feature type="coiled-coil region" evidence="1">
    <location>
        <begin position="98"/>
        <end position="125"/>
    </location>
</feature>
<dbReference type="AlphaFoldDB" id="A0A256A8M7"/>
<gene>
    <name evidence="2" type="ORF">CHX27_01100</name>
</gene>